<dbReference type="InterPro" id="IPR013786">
    <property type="entry name" value="AcylCoA_DH/ox_N"/>
</dbReference>
<organism evidence="10 11">
    <name type="scientific">Nakamurella endophytica</name>
    <dbReference type="NCBI Taxonomy" id="1748367"/>
    <lineage>
        <taxon>Bacteria</taxon>
        <taxon>Bacillati</taxon>
        <taxon>Actinomycetota</taxon>
        <taxon>Actinomycetes</taxon>
        <taxon>Nakamurellales</taxon>
        <taxon>Nakamurellaceae</taxon>
        <taxon>Nakamurella</taxon>
    </lineage>
</organism>
<feature type="domain" description="Acyl-CoA dehydrogenase/oxidase C-terminal" evidence="7">
    <location>
        <begin position="235"/>
        <end position="382"/>
    </location>
</feature>
<evidence type="ECO:0000259" key="8">
    <source>
        <dbReference type="Pfam" id="PF02770"/>
    </source>
</evidence>
<dbReference type="InterPro" id="IPR037069">
    <property type="entry name" value="AcylCoA_DH/ox_N_sf"/>
</dbReference>
<keyword evidence="3 6" id="KW-0285">Flavoprotein</keyword>
<dbReference type="GO" id="GO:0050660">
    <property type="term" value="F:flavin adenine dinucleotide binding"/>
    <property type="evidence" value="ECO:0007669"/>
    <property type="project" value="InterPro"/>
</dbReference>
<keyword evidence="11" id="KW-1185">Reference proteome</keyword>
<dbReference type="Pfam" id="PF02771">
    <property type="entry name" value="Acyl-CoA_dh_N"/>
    <property type="match status" value="1"/>
</dbReference>
<dbReference type="Proteomes" id="UP000655208">
    <property type="component" value="Unassembled WGS sequence"/>
</dbReference>
<dbReference type="Pfam" id="PF00441">
    <property type="entry name" value="Acyl-CoA_dh_1"/>
    <property type="match status" value="1"/>
</dbReference>
<dbReference type="InterPro" id="IPR006089">
    <property type="entry name" value="Acyl-CoA_DH_CS"/>
</dbReference>
<evidence type="ECO:0000259" key="9">
    <source>
        <dbReference type="Pfam" id="PF02771"/>
    </source>
</evidence>
<feature type="domain" description="Acyl-CoA dehydrogenase/oxidase N-terminal" evidence="9">
    <location>
        <begin position="10"/>
        <end position="123"/>
    </location>
</feature>
<evidence type="ECO:0000313" key="11">
    <source>
        <dbReference type="Proteomes" id="UP000655208"/>
    </source>
</evidence>
<evidence type="ECO:0000256" key="3">
    <source>
        <dbReference type="ARBA" id="ARBA00022630"/>
    </source>
</evidence>
<dbReference type="PANTHER" id="PTHR43884:SF12">
    <property type="entry name" value="ISOVALERYL-COA DEHYDROGENASE, MITOCHONDRIAL-RELATED"/>
    <property type="match status" value="1"/>
</dbReference>
<dbReference type="InterPro" id="IPR036250">
    <property type="entry name" value="AcylCo_DH-like_C"/>
</dbReference>
<sequence>MAITPPLYEDEHEAFRDVVREFVRREVTDNLARWDADRLIDRDVWRAAGKQGLLGLAVDEAHGGGGTRDYRYRCVVNDELTAVGATALNLSFALQDDIVLPYLLEHADAEQRLRWLPGMCQGELIGAIAMSEPGAGSDLRGITTTARRDGEDWVLSGAKTFISNGINADLVVTAARTSDAQDRPSVGLFVVERDMPGFTRGRKLDKIGMVAQDTAELFFDDVRVPAANVLGDPHHGLRYLMTHLPLERLSIAVGAIGAARSALDWTVGYVQQRRAFGIPLADQQTIRFTLAELTTELEVTGGYVDDAVRAYNAGDLTAVDAAKVKWWTTEFQKRLVDRCLQLFGGYGYMAEYPIARAYVDARVQTIYGGTTEIMKTIIGRDIVGRR</sequence>
<evidence type="ECO:0000256" key="5">
    <source>
        <dbReference type="ARBA" id="ARBA00023002"/>
    </source>
</evidence>
<evidence type="ECO:0000259" key="7">
    <source>
        <dbReference type="Pfam" id="PF00441"/>
    </source>
</evidence>
<gene>
    <name evidence="10" type="ORF">GCM10011594_04570</name>
</gene>
<proteinExistence type="inferred from homology"/>
<dbReference type="PANTHER" id="PTHR43884">
    <property type="entry name" value="ACYL-COA DEHYDROGENASE"/>
    <property type="match status" value="1"/>
</dbReference>
<reference evidence="10" key="2">
    <citation type="submission" date="2020-09" db="EMBL/GenBank/DDBJ databases">
        <authorList>
            <person name="Sun Q."/>
            <person name="Zhou Y."/>
        </authorList>
    </citation>
    <scope>NUCLEOTIDE SEQUENCE</scope>
    <source>
        <strain evidence="10">CGMCC 4.7308</strain>
    </source>
</reference>
<comment type="similarity">
    <text evidence="2 6">Belongs to the acyl-CoA dehydrogenase family.</text>
</comment>
<dbReference type="SUPFAM" id="SSF47203">
    <property type="entry name" value="Acyl-CoA dehydrogenase C-terminal domain-like"/>
    <property type="match status" value="1"/>
</dbReference>
<evidence type="ECO:0000256" key="1">
    <source>
        <dbReference type="ARBA" id="ARBA00001974"/>
    </source>
</evidence>
<dbReference type="Gene3D" id="2.40.110.10">
    <property type="entry name" value="Butyryl-CoA Dehydrogenase, subunit A, domain 2"/>
    <property type="match status" value="1"/>
</dbReference>
<dbReference type="GO" id="GO:0003995">
    <property type="term" value="F:acyl-CoA dehydrogenase activity"/>
    <property type="evidence" value="ECO:0007669"/>
    <property type="project" value="InterPro"/>
</dbReference>
<protein>
    <submittedName>
        <fullName evidence="10">Acyl-CoA dehydrogenase</fullName>
    </submittedName>
</protein>
<name>A0A917WAP6_9ACTN</name>
<dbReference type="AlphaFoldDB" id="A0A917WAP6"/>
<dbReference type="PROSITE" id="PS00073">
    <property type="entry name" value="ACYL_COA_DH_2"/>
    <property type="match status" value="1"/>
</dbReference>
<dbReference type="InterPro" id="IPR006091">
    <property type="entry name" value="Acyl-CoA_Oxase/DH_mid-dom"/>
</dbReference>
<evidence type="ECO:0000256" key="4">
    <source>
        <dbReference type="ARBA" id="ARBA00022827"/>
    </source>
</evidence>
<keyword evidence="5 6" id="KW-0560">Oxidoreductase</keyword>
<dbReference type="FunFam" id="1.20.140.10:FF:000001">
    <property type="entry name" value="Acyl-CoA dehydrogenase"/>
    <property type="match status" value="1"/>
</dbReference>
<dbReference type="EMBL" id="BMNA01000001">
    <property type="protein sequence ID" value="GGL88019.1"/>
    <property type="molecule type" value="Genomic_DNA"/>
</dbReference>
<reference evidence="10" key="1">
    <citation type="journal article" date="2014" name="Int. J. Syst. Evol. Microbiol.">
        <title>Complete genome sequence of Corynebacterium casei LMG S-19264T (=DSM 44701T), isolated from a smear-ripened cheese.</title>
        <authorList>
            <consortium name="US DOE Joint Genome Institute (JGI-PGF)"/>
            <person name="Walter F."/>
            <person name="Albersmeier A."/>
            <person name="Kalinowski J."/>
            <person name="Ruckert C."/>
        </authorList>
    </citation>
    <scope>NUCLEOTIDE SEQUENCE</scope>
    <source>
        <strain evidence="10">CGMCC 4.7308</strain>
    </source>
</reference>
<accession>A0A917WAP6</accession>
<dbReference type="InterPro" id="IPR009100">
    <property type="entry name" value="AcylCoA_DH/oxidase_NM_dom_sf"/>
</dbReference>
<keyword evidence="4 6" id="KW-0274">FAD</keyword>
<comment type="caution">
    <text evidence="10">The sequence shown here is derived from an EMBL/GenBank/DDBJ whole genome shotgun (WGS) entry which is preliminary data.</text>
</comment>
<dbReference type="InterPro" id="IPR046373">
    <property type="entry name" value="Acyl-CoA_Oxase/DH_mid-dom_sf"/>
</dbReference>
<evidence type="ECO:0000256" key="2">
    <source>
        <dbReference type="ARBA" id="ARBA00009347"/>
    </source>
</evidence>
<dbReference type="PROSITE" id="PS00072">
    <property type="entry name" value="ACYL_COA_DH_1"/>
    <property type="match status" value="1"/>
</dbReference>
<dbReference type="Gene3D" id="1.10.540.10">
    <property type="entry name" value="Acyl-CoA dehydrogenase/oxidase, N-terminal domain"/>
    <property type="match status" value="1"/>
</dbReference>
<dbReference type="SUPFAM" id="SSF56645">
    <property type="entry name" value="Acyl-CoA dehydrogenase NM domain-like"/>
    <property type="match status" value="1"/>
</dbReference>
<dbReference type="Pfam" id="PF02770">
    <property type="entry name" value="Acyl-CoA_dh_M"/>
    <property type="match status" value="1"/>
</dbReference>
<dbReference type="Gene3D" id="1.20.140.10">
    <property type="entry name" value="Butyryl-CoA Dehydrogenase, subunit A, domain 3"/>
    <property type="match status" value="1"/>
</dbReference>
<evidence type="ECO:0000256" key="6">
    <source>
        <dbReference type="RuleBase" id="RU362125"/>
    </source>
</evidence>
<dbReference type="FunFam" id="2.40.110.10:FF:000002">
    <property type="entry name" value="Acyl-CoA dehydrogenase fadE12"/>
    <property type="match status" value="1"/>
</dbReference>
<comment type="cofactor">
    <cofactor evidence="1 6">
        <name>FAD</name>
        <dbReference type="ChEBI" id="CHEBI:57692"/>
    </cofactor>
</comment>
<dbReference type="InterPro" id="IPR009075">
    <property type="entry name" value="AcylCo_DH/oxidase_C"/>
</dbReference>
<feature type="domain" description="Acyl-CoA oxidase/dehydrogenase middle" evidence="8">
    <location>
        <begin position="127"/>
        <end position="222"/>
    </location>
</feature>
<evidence type="ECO:0000313" key="10">
    <source>
        <dbReference type="EMBL" id="GGL88019.1"/>
    </source>
</evidence>